<dbReference type="GO" id="GO:0015833">
    <property type="term" value="P:peptide transport"/>
    <property type="evidence" value="ECO:0007669"/>
    <property type="project" value="InterPro"/>
</dbReference>
<dbReference type="GO" id="GO:0016887">
    <property type="term" value="F:ATP hydrolysis activity"/>
    <property type="evidence" value="ECO:0007669"/>
    <property type="project" value="InterPro"/>
</dbReference>
<evidence type="ECO:0000256" key="5">
    <source>
        <dbReference type="SAM" id="MobiDB-lite"/>
    </source>
</evidence>
<dbReference type="PROSITE" id="PS00211">
    <property type="entry name" value="ABC_TRANSPORTER_1"/>
    <property type="match status" value="1"/>
</dbReference>
<dbReference type="RefSeq" id="WP_117397808.1">
    <property type="nucleotide sequence ID" value="NZ_QVNQ01000001.1"/>
</dbReference>
<reference evidence="7 8" key="1">
    <citation type="submission" date="2018-08" db="EMBL/GenBank/DDBJ databases">
        <title>Actinomadura spongicola sp. nov., isolated from marine sponge Leucetta chagosensis.</title>
        <authorList>
            <person name="Li L."/>
            <person name="Lin H.W."/>
        </authorList>
    </citation>
    <scope>NUCLEOTIDE SEQUENCE [LARGE SCALE GENOMIC DNA]</scope>
    <source>
        <strain evidence="7 8">LHW52907</strain>
    </source>
</reference>
<dbReference type="Proteomes" id="UP000262882">
    <property type="component" value="Unassembled WGS sequence"/>
</dbReference>
<evidence type="ECO:0000256" key="2">
    <source>
        <dbReference type="ARBA" id="ARBA00022448"/>
    </source>
</evidence>
<dbReference type="InterPro" id="IPR050319">
    <property type="entry name" value="ABC_transp_ATP-bind"/>
</dbReference>
<dbReference type="SUPFAM" id="SSF52540">
    <property type="entry name" value="P-loop containing nucleoside triphosphate hydrolases"/>
    <property type="match status" value="1"/>
</dbReference>
<evidence type="ECO:0000256" key="3">
    <source>
        <dbReference type="ARBA" id="ARBA00022741"/>
    </source>
</evidence>
<feature type="region of interest" description="Disordered" evidence="5">
    <location>
        <begin position="107"/>
        <end position="130"/>
    </location>
</feature>
<dbReference type="Gene3D" id="3.40.50.300">
    <property type="entry name" value="P-loop containing nucleotide triphosphate hydrolases"/>
    <property type="match status" value="1"/>
</dbReference>
<evidence type="ECO:0000313" key="7">
    <source>
        <dbReference type="EMBL" id="RFS87360.1"/>
    </source>
</evidence>
<dbReference type="CDD" id="cd03257">
    <property type="entry name" value="ABC_NikE_OppD_transporters"/>
    <property type="match status" value="1"/>
</dbReference>
<comment type="caution">
    <text evidence="7">The sequence shown here is derived from an EMBL/GenBank/DDBJ whole genome shotgun (WGS) entry which is preliminary data.</text>
</comment>
<evidence type="ECO:0000259" key="6">
    <source>
        <dbReference type="PROSITE" id="PS50893"/>
    </source>
</evidence>
<dbReference type="GO" id="GO:0005524">
    <property type="term" value="F:ATP binding"/>
    <property type="evidence" value="ECO:0007669"/>
    <property type="project" value="UniProtKB-KW"/>
</dbReference>
<name>A0A372GPS1_9ACTN</name>
<gene>
    <name evidence="7" type="ORF">D0T12_03775</name>
</gene>
<dbReference type="InterPro" id="IPR003439">
    <property type="entry name" value="ABC_transporter-like_ATP-bd"/>
</dbReference>
<dbReference type="PANTHER" id="PTHR43776:SF7">
    <property type="entry name" value="D,D-DIPEPTIDE TRANSPORT ATP-BINDING PROTEIN DDPF-RELATED"/>
    <property type="match status" value="1"/>
</dbReference>
<dbReference type="InterPro" id="IPR013563">
    <property type="entry name" value="Oligopep_ABC_C"/>
</dbReference>
<accession>A0A372GPS1</accession>
<keyword evidence="2" id="KW-0813">Transport</keyword>
<dbReference type="Pfam" id="PF08352">
    <property type="entry name" value="oligo_HPY"/>
    <property type="match status" value="1"/>
</dbReference>
<feature type="domain" description="ABC transporter" evidence="6">
    <location>
        <begin position="4"/>
        <end position="253"/>
    </location>
</feature>
<sequence>MSRLEISGVHVAYGKGRRAAEIVAGVTLAVRPGQIVGLVGESGCGKSTLARAAVGLLRPSAGTVTFGGRPVTPLGHRARHVSLLPLQMVFQNPYACLSPRRRIGDQIGDGFRDDDGGSGGSGSRSHSRSRRAAELLELVGLPPSLRERYPHQMSGGQRQRAALAAALAPSPEVLVLDEPFASLDVSGQAQLARLLTDLSGELGVGMLLISHDLGIVKQIADELYVMYLGTIVEHGPTLELWRSARHPYTRALIAAIPHADGSGRIPEALAGDVGDPRTPPPGCRFHPRCPYSVEECETRPPPLTEVLPGRAAACWRHEDVAASADSPTTEEKPAGPSTGPITILKKEDR</sequence>
<dbReference type="GO" id="GO:0055085">
    <property type="term" value="P:transmembrane transport"/>
    <property type="evidence" value="ECO:0007669"/>
    <property type="project" value="UniProtKB-ARBA"/>
</dbReference>
<keyword evidence="8" id="KW-1185">Reference proteome</keyword>
<evidence type="ECO:0000313" key="8">
    <source>
        <dbReference type="Proteomes" id="UP000262882"/>
    </source>
</evidence>
<dbReference type="InterPro" id="IPR027417">
    <property type="entry name" value="P-loop_NTPase"/>
</dbReference>
<feature type="region of interest" description="Disordered" evidence="5">
    <location>
        <begin position="319"/>
        <end position="349"/>
    </location>
</feature>
<evidence type="ECO:0000256" key="1">
    <source>
        <dbReference type="ARBA" id="ARBA00005417"/>
    </source>
</evidence>
<comment type="similarity">
    <text evidence="1">Belongs to the ABC transporter superfamily.</text>
</comment>
<evidence type="ECO:0000256" key="4">
    <source>
        <dbReference type="ARBA" id="ARBA00022840"/>
    </source>
</evidence>
<dbReference type="InterPro" id="IPR003593">
    <property type="entry name" value="AAA+_ATPase"/>
</dbReference>
<dbReference type="EMBL" id="QVNQ01000001">
    <property type="protein sequence ID" value="RFS87360.1"/>
    <property type="molecule type" value="Genomic_DNA"/>
</dbReference>
<dbReference type="OrthoDB" id="2986442at2"/>
<dbReference type="AlphaFoldDB" id="A0A372GPS1"/>
<organism evidence="7 8">
    <name type="scientific">Actinomadura spongiicola</name>
    <dbReference type="NCBI Taxonomy" id="2303421"/>
    <lineage>
        <taxon>Bacteria</taxon>
        <taxon>Bacillati</taxon>
        <taxon>Actinomycetota</taxon>
        <taxon>Actinomycetes</taxon>
        <taxon>Streptosporangiales</taxon>
        <taxon>Thermomonosporaceae</taxon>
        <taxon>Actinomadura</taxon>
    </lineage>
</organism>
<dbReference type="SMART" id="SM00382">
    <property type="entry name" value="AAA"/>
    <property type="match status" value="1"/>
</dbReference>
<dbReference type="InterPro" id="IPR017871">
    <property type="entry name" value="ABC_transporter-like_CS"/>
</dbReference>
<dbReference type="PANTHER" id="PTHR43776">
    <property type="entry name" value="TRANSPORT ATP-BINDING PROTEIN"/>
    <property type="match status" value="1"/>
</dbReference>
<proteinExistence type="inferred from homology"/>
<dbReference type="NCBIfam" id="TIGR01727">
    <property type="entry name" value="oligo_HPY"/>
    <property type="match status" value="1"/>
</dbReference>
<dbReference type="PROSITE" id="PS50893">
    <property type="entry name" value="ABC_TRANSPORTER_2"/>
    <property type="match status" value="1"/>
</dbReference>
<dbReference type="Pfam" id="PF00005">
    <property type="entry name" value="ABC_tran"/>
    <property type="match status" value="1"/>
</dbReference>
<keyword evidence="3" id="KW-0547">Nucleotide-binding</keyword>
<keyword evidence="4 7" id="KW-0067">ATP-binding</keyword>
<protein>
    <submittedName>
        <fullName evidence="7">ABC transporter ATP-binding protein</fullName>
    </submittedName>
</protein>